<dbReference type="Gene3D" id="2.170.120.20">
    <property type="entry name" value="Ribosomal protein L25, beta domain"/>
    <property type="match status" value="1"/>
</dbReference>
<feature type="compositionally biased region" description="Basic and acidic residues" evidence="6">
    <location>
        <begin position="210"/>
        <end position="238"/>
    </location>
</feature>
<dbReference type="SUPFAM" id="SSF50715">
    <property type="entry name" value="Ribosomal protein L25-like"/>
    <property type="match status" value="1"/>
</dbReference>
<feature type="region of interest" description="Disordered" evidence="6">
    <location>
        <begin position="188"/>
        <end position="238"/>
    </location>
</feature>
<reference evidence="10" key="1">
    <citation type="submission" date="2017-09" db="EMBL/GenBank/DDBJ databases">
        <title>Depth-based differentiation of microbial function through sediment-hosted aquifers and enrichment of novel symbionts in the deep terrestrial subsurface.</title>
        <authorList>
            <person name="Probst A.J."/>
            <person name="Ladd B."/>
            <person name="Jarett J.K."/>
            <person name="Geller-Mcgrath D.E."/>
            <person name="Sieber C.M.K."/>
            <person name="Emerson J.B."/>
            <person name="Anantharaman K."/>
            <person name="Thomas B.C."/>
            <person name="Malmstrom R."/>
            <person name="Stieglmeier M."/>
            <person name="Klingl A."/>
            <person name="Woyke T."/>
            <person name="Ryan C.M."/>
            <person name="Banfield J.F."/>
        </authorList>
    </citation>
    <scope>NUCLEOTIDE SEQUENCE [LARGE SCALE GENOMIC DNA]</scope>
</reference>
<dbReference type="InterPro" id="IPR029751">
    <property type="entry name" value="Ribosomal_L25_dom"/>
</dbReference>
<dbReference type="HAMAP" id="MF_01334">
    <property type="entry name" value="Ribosomal_bL25_CTC"/>
    <property type="match status" value="1"/>
</dbReference>
<keyword evidence="1 5" id="KW-0699">rRNA-binding</keyword>
<dbReference type="GO" id="GO:0022625">
    <property type="term" value="C:cytosolic large ribosomal subunit"/>
    <property type="evidence" value="ECO:0007669"/>
    <property type="project" value="TreeGrafter"/>
</dbReference>
<dbReference type="InterPro" id="IPR001021">
    <property type="entry name" value="Ribosomal_bL25_long"/>
</dbReference>
<evidence type="ECO:0000313" key="9">
    <source>
        <dbReference type="EMBL" id="PIR96949.1"/>
    </source>
</evidence>
<dbReference type="NCBIfam" id="TIGR00731">
    <property type="entry name" value="bL25_bact_ctc"/>
    <property type="match status" value="1"/>
</dbReference>
<evidence type="ECO:0000256" key="1">
    <source>
        <dbReference type="ARBA" id="ARBA00022730"/>
    </source>
</evidence>
<sequence>MGNRLKVSAQNRAEVRKQAQKLRREGLLPGVVYGKQLESKNLSVNRKEFEKIYKQTGESTLVDLTVGSEKPLTVLVNAIQRDGLTNEILHVDFHEVDMKTKIKAKVILQFVGEAMAVKDLGGVLVKNVTEVEVECLPADLPKGLVINISKLKTFQDSIKISDLEFDHEKVKVALKPETVVVKVAEPRTEEELKELSEKPIEDAVESVEGVVKEEKKEGEEGKDGEKKEETSPKEEKKS</sequence>
<evidence type="ECO:0000259" key="7">
    <source>
        <dbReference type="Pfam" id="PF01386"/>
    </source>
</evidence>
<dbReference type="PANTHER" id="PTHR33284">
    <property type="entry name" value="RIBOSOMAL PROTEIN L25/GLN-TRNA SYNTHETASE, ANTI-CODON-BINDING DOMAIN-CONTAINING PROTEIN"/>
    <property type="match status" value="1"/>
</dbReference>
<comment type="caution">
    <text evidence="9">The sequence shown here is derived from an EMBL/GenBank/DDBJ whole genome shotgun (WGS) entry which is preliminary data.</text>
</comment>
<comment type="function">
    <text evidence="5">This is one of the proteins that binds to the 5S RNA in the ribosome where it forms part of the central protuberance.</text>
</comment>
<protein>
    <recommendedName>
        <fullName evidence="5">Large ribosomal subunit protein bL25</fullName>
    </recommendedName>
    <alternativeName>
        <fullName evidence="5">General stress protein CTC</fullName>
    </alternativeName>
</protein>
<dbReference type="PANTHER" id="PTHR33284:SF1">
    <property type="entry name" value="RIBOSOMAL PROTEIN L25_GLN-TRNA SYNTHETASE, ANTI-CODON-BINDING DOMAIN-CONTAINING PROTEIN"/>
    <property type="match status" value="1"/>
</dbReference>
<evidence type="ECO:0000256" key="2">
    <source>
        <dbReference type="ARBA" id="ARBA00022884"/>
    </source>
</evidence>
<dbReference type="InterPro" id="IPR020056">
    <property type="entry name" value="Rbsml_bL25/Gln-tRNA_synth_N"/>
</dbReference>
<dbReference type="Pfam" id="PF14693">
    <property type="entry name" value="Ribosomal_TL5_C"/>
    <property type="match status" value="1"/>
</dbReference>
<evidence type="ECO:0000256" key="4">
    <source>
        <dbReference type="ARBA" id="ARBA00023274"/>
    </source>
</evidence>
<evidence type="ECO:0000259" key="8">
    <source>
        <dbReference type="Pfam" id="PF14693"/>
    </source>
</evidence>
<dbReference type="EMBL" id="PFAJ01000052">
    <property type="protein sequence ID" value="PIR96949.1"/>
    <property type="molecule type" value="Genomic_DNA"/>
</dbReference>
<dbReference type="GO" id="GO:0003735">
    <property type="term" value="F:structural constituent of ribosome"/>
    <property type="evidence" value="ECO:0007669"/>
    <property type="project" value="InterPro"/>
</dbReference>
<dbReference type="InterPro" id="IPR037121">
    <property type="entry name" value="Ribosomal_bL25_C"/>
</dbReference>
<comment type="subunit">
    <text evidence="5">Part of the 50S ribosomal subunit; part of the 5S rRNA/L5/L18/L25 subcomplex. Contacts the 5S rRNA. Binds to the 5S rRNA independently of L5 and L18.</text>
</comment>
<gene>
    <name evidence="5" type="primary">rplY</name>
    <name evidence="5" type="synonym">ctc</name>
    <name evidence="9" type="ORF">COT91_03920</name>
</gene>
<comment type="similarity">
    <text evidence="5">Belongs to the bacterial ribosomal protein bL25 family. CTC subfamily.</text>
</comment>
<evidence type="ECO:0000256" key="6">
    <source>
        <dbReference type="SAM" id="MobiDB-lite"/>
    </source>
</evidence>
<organism evidence="9 10">
    <name type="scientific">Candidatus Doudnabacteria bacterium CG10_big_fil_rev_8_21_14_0_10_41_10</name>
    <dbReference type="NCBI Taxonomy" id="1974551"/>
    <lineage>
        <taxon>Bacteria</taxon>
        <taxon>Candidatus Doudnaibacteriota</taxon>
    </lineage>
</organism>
<feature type="domain" description="Large ribosomal subunit protein bL25 L25" evidence="7">
    <location>
        <begin position="8"/>
        <end position="93"/>
    </location>
</feature>
<evidence type="ECO:0000256" key="5">
    <source>
        <dbReference type="HAMAP-Rule" id="MF_01334"/>
    </source>
</evidence>
<feature type="compositionally biased region" description="Basic and acidic residues" evidence="6">
    <location>
        <begin position="188"/>
        <end position="201"/>
    </location>
</feature>
<dbReference type="GO" id="GO:0006412">
    <property type="term" value="P:translation"/>
    <property type="evidence" value="ECO:0007669"/>
    <property type="project" value="UniProtKB-UniRule"/>
</dbReference>
<dbReference type="Pfam" id="PF01386">
    <property type="entry name" value="Ribosomal_L25p"/>
    <property type="match status" value="1"/>
</dbReference>
<proteinExistence type="inferred from homology"/>
<accession>A0A2H0VF10</accession>
<dbReference type="InterPro" id="IPR011035">
    <property type="entry name" value="Ribosomal_bL25/Gln-tRNA_synth"/>
</dbReference>
<evidence type="ECO:0000313" key="10">
    <source>
        <dbReference type="Proteomes" id="UP000230557"/>
    </source>
</evidence>
<keyword evidence="4 5" id="KW-0687">Ribonucleoprotein</keyword>
<dbReference type="InterPro" id="IPR020930">
    <property type="entry name" value="Ribosomal_uL5_bac-type"/>
</dbReference>
<dbReference type="Gene3D" id="2.40.240.10">
    <property type="entry name" value="Ribosomal Protein L25, Chain P"/>
    <property type="match status" value="1"/>
</dbReference>
<dbReference type="CDD" id="cd00495">
    <property type="entry name" value="Ribosomal_L25_TL5_CTC"/>
    <property type="match status" value="1"/>
</dbReference>
<feature type="domain" description="Large ribosomal subunit protein bL25 beta" evidence="8">
    <location>
        <begin position="101"/>
        <end position="187"/>
    </location>
</feature>
<keyword evidence="3 5" id="KW-0689">Ribosomal protein</keyword>
<dbReference type="AlphaFoldDB" id="A0A2H0VF10"/>
<dbReference type="GO" id="GO:0008097">
    <property type="term" value="F:5S rRNA binding"/>
    <property type="evidence" value="ECO:0007669"/>
    <property type="project" value="InterPro"/>
</dbReference>
<dbReference type="Proteomes" id="UP000230557">
    <property type="component" value="Unassembled WGS sequence"/>
</dbReference>
<evidence type="ECO:0000256" key="3">
    <source>
        <dbReference type="ARBA" id="ARBA00022980"/>
    </source>
</evidence>
<keyword evidence="2 5" id="KW-0694">RNA-binding</keyword>
<name>A0A2H0VF10_9BACT</name>
<dbReference type="InterPro" id="IPR020057">
    <property type="entry name" value="Ribosomal_bL25_b-dom"/>
</dbReference>